<dbReference type="PRINTS" id="PR00465">
    <property type="entry name" value="EP450IV"/>
</dbReference>
<evidence type="ECO:0008006" key="7">
    <source>
        <dbReference type="Google" id="ProtNLM"/>
    </source>
</evidence>
<dbReference type="Proteomes" id="UP000612055">
    <property type="component" value="Unassembled WGS sequence"/>
</dbReference>
<dbReference type="GO" id="GO:0005506">
    <property type="term" value="F:iron ion binding"/>
    <property type="evidence" value="ECO:0007669"/>
    <property type="project" value="InterPro"/>
</dbReference>
<dbReference type="AlphaFoldDB" id="A0A835Y7Y2"/>
<reference evidence="5" key="1">
    <citation type="journal article" date="2020" name="bioRxiv">
        <title>Comparative genomics of Chlamydomonas.</title>
        <authorList>
            <person name="Craig R.J."/>
            <person name="Hasan A.R."/>
            <person name="Ness R.W."/>
            <person name="Keightley P.D."/>
        </authorList>
    </citation>
    <scope>NUCLEOTIDE SEQUENCE</scope>
    <source>
        <strain evidence="5">CCAP 11/70</strain>
    </source>
</reference>
<dbReference type="PANTHER" id="PTHR24286">
    <property type="entry name" value="CYTOCHROME P450 26"/>
    <property type="match status" value="1"/>
</dbReference>
<dbReference type="GO" id="GO:0016705">
    <property type="term" value="F:oxidoreductase activity, acting on paired donors, with incorporation or reduction of molecular oxygen"/>
    <property type="evidence" value="ECO:0007669"/>
    <property type="project" value="InterPro"/>
</dbReference>
<protein>
    <recommendedName>
        <fullName evidence="7">Cytochrome P450</fullName>
    </recommendedName>
</protein>
<dbReference type="InterPro" id="IPR002403">
    <property type="entry name" value="Cyt_P450_E_grp-IV"/>
</dbReference>
<dbReference type="SUPFAM" id="SSF48264">
    <property type="entry name" value="Cytochrome P450"/>
    <property type="match status" value="1"/>
</dbReference>
<dbReference type="GO" id="GO:0020037">
    <property type="term" value="F:heme binding"/>
    <property type="evidence" value="ECO:0007669"/>
    <property type="project" value="InterPro"/>
</dbReference>
<comment type="caution">
    <text evidence="5">The sequence shown here is derived from an EMBL/GenBank/DDBJ whole genome shotgun (WGS) entry which is preliminary data.</text>
</comment>
<dbReference type="InterPro" id="IPR017972">
    <property type="entry name" value="Cyt_P450_CS"/>
</dbReference>
<evidence type="ECO:0000256" key="3">
    <source>
        <dbReference type="PIRSR" id="PIRSR602403-1"/>
    </source>
</evidence>
<evidence type="ECO:0000313" key="5">
    <source>
        <dbReference type="EMBL" id="KAG2497927.1"/>
    </source>
</evidence>
<proteinExistence type="inferred from homology"/>
<dbReference type="EMBL" id="JAEHOE010000012">
    <property type="protein sequence ID" value="KAG2497927.1"/>
    <property type="molecule type" value="Genomic_DNA"/>
</dbReference>
<name>A0A835Y7Y2_9CHLO</name>
<evidence type="ECO:0000256" key="1">
    <source>
        <dbReference type="ARBA" id="ARBA00022723"/>
    </source>
</evidence>
<accession>A0A835Y7Y2</accession>
<keyword evidence="2 3" id="KW-0408">Iron</keyword>
<gene>
    <name evidence="5" type="ORF">HYH03_004189</name>
</gene>
<dbReference type="InterPro" id="IPR036396">
    <property type="entry name" value="Cyt_P450_sf"/>
</dbReference>
<dbReference type="Gene3D" id="1.10.630.10">
    <property type="entry name" value="Cytochrome P450"/>
    <property type="match status" value="1"/>
</dbReference>
<dbReference type="GO" id="GO:0016125">
    <property type="term" value="P:sterol metabolic process"/>
    <property type="evidence" value="ECO:0007669"/>
    <property type="project" value="TreeGrafter"/>
</dbReference>
<sequence length="415" mass="45810">MPVATFTSLMGPHFLQEPREVHGPWRKVMLAAAGPGPGMASLVPGVREVMGRHVAAWEAAGRVELYDSARRMGLDLSVDVLTGVTQAGLTEGTIDMGWFKDQMGIFLHGLYGLPLPLPGSPLAKGLAAKEAILSRLEPLFRDKHERFAKEWAALGGSASAMAARLTEGPAPPTLEQGYQLGFQAKGMTTLRDTATSVLHSVMAAADTTRFALLHTWVLLAMSPRVQEECFKEQQKVIAEYGDEISYKAVMNMPYLEATFKECLRLFPPSSGGFRLLTRDVSVGGQTLPAGTTVWYHALLLQMLDPVLWDGRTDYDLPPHMDWKGNFEGAFKPERWLSDDTKPRHFYVFGSGAHLCAGMQLTTLEVKMLLAMLVRRFVMQLEVPDMLNKASVFPYTVPAKGTDGLRLVPREQPLPW</sequence>
<comment type="cofactor">
    <cofactor evidence="3">
        <name>heme</name>
        <dbReference type="ChEBI" id="CHEBI:30413"/>
    </cofactor>
</comment>
<dbReference type="CDD" id="cd00302">
    <property type="entry name" value="cytochrome_P450"/>
    <property type="match status" value="1"/>
</dbReference>
<dbReference type="OrthoDB" id="442633at2759"/>
<keyword evidence="4" id="KW-0560">Oxidoreductase</keyword>
<dbReference type="PROSITE" id="PS00086">
    <property type="entry name" value="CYTOCHROME_P450"/>
    <property type="match status" value="1"/>
</dbReference>
<keyword evidence="6" id="KW-1185">Reference proteome</keyword>
<evidence type="ECO:0000256" key="4">
    <source>
        <dbReference type="RuleBase" id="RU000461"/>
    </source>
</evidence>
<comment type="similarity">
    <text evidence="4">Belongs to the cytochrome P450 family.</text>
</comment>
<feature type="binding site" description="axial binding residue" evidence="3">
    <location>
        <position position="355"/>
    </location>
    <ligand>
        <name>heme</name>
        <dbReference type="ChEBI" id="CHEBI:30413"/>
    </ligand>
    <ligandPart>
        <name>Fe</name>
        <dbReference type="ChEBI" id="CHEBI:18248"/>
    </ligandPart>
</feature>
<dbReference type="GO" id="GO:0004497">
    <property type="term" value="F:monooxygenase activity"/>
    <property type="evidence" value="ECO:0007669"/>
    <property type="project" value="UniProtKB-KW"/>
</dbReference>
<dbReference type="PANTHER" id="PTHR24286:SF380">
    <property type="entry name" value="PH DOMAIN-CONTAINING PROTEIN"/>
    <property type="match status" value="1"/>
</dbReference>
<evidence type="ECO:0000313" key="6">
    <source>
        <dbReference type="Proteomes" id="UP000612055"/>
    </source>
</evidence>
<organism evidence="5 6">
    <name type="scientific">Edaphochlamys debaryana</name>
    <dbReference type="NCBI Taxonomy" id="47281"/>
    <lineage>
        <taxon>Eukaryota</taxon>
        <taxon>Viridiplantae</taxon>
        <taxon>Chlorophyta</taxon>
        <taxon>core chlorophytes</taxon>
        <taxon>Chlorophyceae</taxon>
        <taxon>CS clade</taxon>
        <taxon>Chlamydomonadales</taxon>
        <taxon>Chlamydomonadales incertae sedis</taxon>
        <taxon>Edaphochlamys</taxon>
    </lineage>
</organism>
<dbReference type="Pfam" id="PF00067">
    <property type="entry name" value="p450"/>
    <property type="match status" value="2"/>
</dbReference>
<keyword evidence="3 4" id="KW-0349">Heme</keyword>
<keyword evidence="4" id="KW-0503">Monooxygenase</keyword>
<evidence type="ECO:0000256" key="2">
    <source>
        <dbReference type="ARBA" id="ARBA00023004"/>
    </source>
</evidence>
<keyword evidence="1 3" id="KW-0479">Metal-binding</keyword>
<dbReference type="InterPro" id="IPR001128">
    <property type="entry name" value="Cyt_P450"/>
</dbReference>